<keyword evidence="3" id="KW-0479">Metal-binding</keyword>
<protein>
    <submittedName>
        <fullName evidence="5">Uncharacterized protein</fullName>
    </submittedName>
</protein>
<accession>A0A059AHE7</accession>
<reference evidence="5" key="1">
    <citation type="submission" date="2013-07" db="EMBL/GenBank/DDBJ databases">
        <title>The genome of Eucalyptus grandis.</title>
        <authorList>
            <person name="Schmutz J."/>
            <person name="Hayes R."/>
            <person name="Myburg A."/>
            <person name="Tuskan G."/>
            <person name="Grattapaglia D."/>
            <person name="Rokhsar D.S."/>
        </authorList>
    </citation>
    <scope>NUCLEOTIDE SEQUENCE</scope>
    <source>
        <tissue evidence="5">Leaf extractions</tissue>
    </source>
</reference>
<dbReference type="eggNOG" id="ENOG502QWEE">
    <property type="taxonomic scope" value="Eukaryota"/>
</dbReference>
<dbReference type="SUPFAM" id="SSF53335">
    <property type="entry name" value="S-adenosyl-L-methionine-dependent methyltransferases"/>
    <property type="match status" value="1"/>
</dbReference>
<dbReference type="GO" id="GO:0032259">
    <property type="term" value="P:methylation"/>
    <property type="evidence" value="ECO:0000318"/>
    <property type="project" value="GO_Central"/>
</dbReference>
<dbReference type="STRING" id="71139.A0A059AHE7"/>
<gene>
    <name evidence="5" type="ORF">EUGRSUZ_J02465</name>
</gene>
<sequence>METGQILSMNGGCGEESYAKNSHAQNAYLLRTIPVLHAALLDFCTKKLPAIVAIADLGCSSGPNTLFAISQSMSIIHDTCRQIGCSPPQFSVFLNDLPSNDFNTVFKSLPQFQKRMMEENGQDFGPCYIAGVPGSFYGRLFPAKSLHFVQSSTSLHWLSQVPLELSDCSDKAMVNKGKIYISRTSPPRVVEAYLSQFRRDFCSFLRLRSEEIAPGGHMVLTFRGRRMPDPFPDESCLLWDYLGLAFQDLVSQGLIEEEKLDSYNTPYYEPYVEDVRAEIEREGSFTLDRLEIIVAPWDGVNGGQRYDRRKTAEMMAKAMRAVNESMITSHFGDQILDSLFERFIDIMARDTKEVEHPSLVVSLIRKS</sequence>
<dbReference type="Gene3D" id="3.40.50.150">
    <property type="entry name" value="Vaccinia Virus protein VP39"/>
    <property type="match status" value="1"/>
</dbReference>
<dbReference type="InParanoid" id="A0A059AHE7"/>
<name>A0A059AHE7_EUCGR</name>
<keyword evidence="2" id="KW-0808">Transferase</keyword>
<evidence type="ECO:0000313" key="5">
    <source>
        <dbReference type="EMBL" id="KCW53189.1"/>
    </source>
</evidence>
<dbReference type="OMA" id="ESCLLWD"/>
<proteinExistence type="predicted"/>
<evidence type="ECO:0000256" key="3">
    <source>
        <dbReference type="ARBA" id="ARBA00022723"/>
    </source>
</evidence>
<keyword evidence="1" id="KW-0489">Methyltransferase</keyword>
<evidence type="ECO:0000256" key="1">
    <source>
        <dbReference type="ARBA" id="ARBA00022603"/>
    </source>
</evidence>
<dbReference type="Gramene" id="KCW53189">
    <property type="protein sequence ID" value="KCW53189"/>
    <property type="gene ID" value="EUGRSUZ_J02465"/>
</dbReference>
<organism evidence="5">
    <name type="scientific">Eucalyptus grandis</name>
    <name type="common">Flooded gum</name>
    <dbReference type="NCBI Taxonomy" id="71139"/>
    <lineage>
        <taxon>Eukaryota</taxon>
        <taxon>Viridiplantae</taxon>
        <taxon>Streptophyta</taxon>
        <taxon>Embryophyta</taxon>
        <taxon>Tracheophyta</taxon>
        <taxon>Spermatophyta</taxon>
        <taxon>Magnoliopsida</taxon>
        <taxon>eudicotyledons</taxon>
        <taxon>Gunneridae</taxon>
        <taxon>Pentapetalae</taxon>
        <taxon>rosids</taxon>
        <taxon>malvids</taxon>
        <taxon>Myrtales</taxon>
        <taxon>Myrtaceae</taxon>
        <taxon>Myrtoideae</taxon>
        <taxon>Eucalypteae</taxon>
        <taxon>Eucalyptus</taxon>
    </lineage>
</organism>
<dbReference type="InterPro" id="IPR005299">
    <property type="entry name" value="MeTrfase_7"/>
</dbReference>
<dbReference type="GO" id="GO:0008757">
    <property type="term" value="F:S-adenosylmethionine-dependent methyltransferase activity"/>
    <property type="evidence" value="ECO:0000318"/>
    <property type="project" value="GO_Central"/>
</dbReference>
<dbReference type="EMBL" id="KK198762">
    <property type="protein sequence ID" value="KCW53189.1"/>
    <property type="molecule type" value="Genomic_DNA"/>
</dbReference>
<dbReference type="GO" id="GO:0046872">
    <property type="term" value="F:metal ion binding"/>
    <property type="evidence" value="ECO:0007669"/>
    <property type="project" value="UniProtKB-KW"/>
</dbReference>
<dbReference type="PANTHER" id="PTHR31009">
    <property type="entry name" value="S-ADENOSYL-L-METHIONINE:CARBOXYL METHYLTRANSFERASE FAMILY PROTEIN"/>
    <property type="match status" value="1"/>
</dbReference>
<dbReference type="InterPro" id="IPR042086">
    <property type="entry name" value="MeTrfase_capping"/>
</dbReference>
<evidence type="ECO:0000256" key="2">
    <source>
        <dbReference type="ARBA" id="ARBA00022679"/>
    </source>
</evidence>
<evidence type="ECO:0000256" key="4">
    <source>
        <dbReference type="ARBA" id="ARBA00022842"/>
    </source>
</evidence>
<keyword evidence="4" id="KW-0460">Magnesium</keyword>
<dbReference type="AlphaFoldDB" id="A0A059AHE7"/>
<dbReference type="InterPro" id="IPR029063">
    <property type="entry name" value="SAM-dependent_MTases_sf"/>
</dbReference>
<dbReference type="Pfam" id="PF03492">
    <property type="entry name" value="Methyltransf_7"/>
    <property type="match status" value="1"/>
</dbReference>
<dbReference type="Gene3D" id="1.10.1200.270">
    <property type="entry name" value="Methyltransferase, alpha-helical capping domain"/>
    <property type="match status" value="1"/>
</dbReference>